<dbReference type="OrthoDB" id="407630at2759"/>
<accession>A0A1Y2HW90</accession>
<dbReference type="GO" id="GO:0005758">
    <property type="term" value="C:mitochondrial intermembrane space"/>
    <property type="evidence" value="ECO:0007669"/>
    <property type="project" value="InterPro"/>
</dbReference>
<evidence type="ECO:0000313" key="3">
    <source>
        <dbReference type="Proteomes" id="UP000193411"/>
    </source>
</evidence>
<gene>
    <name evidence="2" type="ORF">BCR44DRAFT_50272</name>
</gene>
<dbReference type="InterPro" id="IPR037365">
    <property type="entry name" value="Slowmo/Ups"/>
</dbReference>
<evidence type="ECO:0000259" key="1">
    <source>
        <dbReference type="PROSITE" id="PS50904"/>
    </source>
</evidence>
<dbReference type="InterPro" id="IPR006797">
    <property type="entry name" value="PRELI/MSF1_dom"/>
</dbReference>
<protein>
    <submittedName>
        <fullName evidence="2">PRELI-like family-domain-containing protein</fullName>
    </submittedName>
</protein>
<keyword evidence="3" id="KW-1185">Reference proteome</keyword>
<proteinExistence type="predicted"/>
<dbReference type="PROSITE" id="PS50904">
    <property type="entry name" value="PRELI_MSF1"/>
    <property type="match status" value="1"/>
</dbReference>
<organism evidence="2 3">
    <name type="scientific">Catenaria anguillulae PL171</name>
    <dbReference type="NCBI Taxonomy" id="765915"/>
    <lineage>
        <taxon>Eukaryota</taxon>
        <taxon>Fungi</taxon>
        <taxon>Fungi incertae sedis</taxon>
        <taxon>Blastocladiomycota</taxon>
        <taxon>Blastocladiomycetes</taxon>
        <taxon>Blastocladiales</taxon>
        <taxon>Catenariaceae</taxon>
        <taxon>Catenaria</taxon>
    </lineage>
</organism>
<dbReference type="Pfam" id="PF04707">
    <property type="entry name" value="PRELI"/>
    <property type="match status" value="1"/>
</dbReference>
<feature type="domain" description="PRELI/MSF1" evidence="1">
    <location>
        <begin position="1"/>
        <end position="181"/>
    </location>
</feature>
<dbReference type="PANTHER" id="PTHR11158">
    <property type="entry name" value="MSF1/PX19 RELATED"/>
    <property type="match status" value="1"/>
</dbReference>
<name>A0A1Y2HW90_9FUNG</name>
<sequence>MKFFTTTHEYNQPWSLVTSALWQKYPHHSTPHVLSVDVIDQQVVRDPSSGIVRLRTQRLLTIQQNVPRLLVKLFGVAQPTSHVLETSEVCPATAEFKSFSTNLAWRDMLVIDESMRYTSRPSSNSSPTTLCEHQVSITTGLSQARVRDYIEEALLKRIQGNVQLGRKALGEVMDRIAVAATVTASSSEAIATAAVSMTCE</sequence>
<evidence type="ECO:0000313" key="2">
    <source>
        <dbReference type="EMBL" id="ORZ37973.1"/>
    </source>
</evidence>
<dbReference type="EMBL" id="MCFL01000010">
    <property type="protein sequence ID" value="ORZ37973.1"/>
    <property type="molecule type" value="Genomic_DNA"/>
</dbReference>
<reference evidence="2 3" key="1">
    <citation type="submission" date="2016-07" db="EMBL/GenBank/DDBJ databases">
        <title>Pervasive Adenine N6-methylation of Active Genes in Fungi.</title>
        <authorList>
            <consortium name="DOE Joint Genome Institute"/>
            <person name="Mondo S.J."/>
            <person name="Dannebaum R.O."/>
            <person name="Kuo R.C."/>
            <person name="Labutti K."/>
            <person name="Haridas S."/>
            <person name="Kuo A."/>
            <person name="Salamov A."/>
            <person name="Ahrendt S.R."/>
            <person name="Lipzen A."/>
            <person name="Sullivan W."/>
            <person name="Andreopoulos W.B."/>
            <person name="Clum A."/>
            <person name="Lindquist E."/>
            <person name="Daum C."/>
            <person name="Ramamoorthy G.K."/>
            <person name="Gryganskyi A."/>
            <person name="Culley D."/>
            <person name="Magnuson J.K."/>
            <person name="James T.Y."/>
            <person name="O'Malley M.A."/>
            <person name="Stajich J.E."/>
            <person name="Spatafora J.W."/>
            <person name="Visel A."/>
            <person name="Grigoriev I.V."/>
        </authorList>
    </citation>
    <scope>NUCLEOTIDE SEQUENCE [LARGE SCALE GENOMIC DNA]</scope>
    <source>
        <strain evidence="2 3">PL171</strain>
    </source>
</reference>
<dbReference type="AlphaFoldDB" id="A0A1Y2HW90"/>
<dbReference type="Proteomes" id="UP000193411">
    <property type="component" value="Unassembled WGS sequence"/>
</dbReference>
<dbReference type="STRING" id="765915.A0A1Y2HW90"/>
<comment type="caution">
    <text evidence="2">The sequence shown here is derived from an EMBL/GenBank/DDBJ whole genome shotgun (WGS) entry which is preliminary data.</text>
</comment>